<keyword evidence="5 8" id="KW-1133">Transmembrane helix</keyword>
<name>A0ABV3TUR2_9GAMM</name>
<feature type="region of interest" description="Disordered" evidence="7">
    <location>
        <begin position="222"/>
        <end position="260"/>
    </location>
</feature>
<dbReference type="RefSeq" id="WP_368375050.1">
    <property type="nucleotide sequence ID" value="NZ_JBFRYB010000001.1"/>
</dbReference>
<evidence type="ECO:0000313" key="10">
    <source>
        <dbReference type="Proteomes" id="UP001557484"/>
    </source>
</evidence>
<protein>
    <submittedName>
        <fullName evidence="9">DoxX family membrane protein</fullName>
    </submittedName>
</protein>
<evidence type="ECO:0000256" key="2">
    <source>
        <dbReference type="ARBA" id="ARBA00006679"/>
    </source>
</evidence>
<keyword evidence="6 8" id="KW-0472">Membrane</keyword>
<keyword evidence="4 8" id="KW-0812">Transmembrane</keyword>
<proteinExistence type="inferred from homology"/>
<evidence type="ECO:0000256" key="5">
    <source>
        <dbReference type="ARBA" id="ARBA00022989"/>
    </source>
</evidence>
<reference evidence="9 10" key="1">
    <citation type="journal article" date="2011" name="Int. J. Syst. Evol. Microbiol.">
        <title>Zhongshania antarctica gen. nov., sp. nov. and Zhongshania guokunii sp. nov., gammaproteobacteria respectively isolated from coastal attached (fast) ice and surface seawater of the Antarctic.</title>
        <authorList>
            <person name="Li H.J."/>
            <person name="Zhang X.Y."/>
            <person name="Chen C.X."/>
            <person name="Zhang Y.J."/>
            <person name="Gao Z.M."/>
            <person name="Yu Y."/>
            <person name="Chen X.L."/>
            <person name="Chen B."/>
            <person name="Zhang Y.Z."/>
        </authorList>
    </citation>
    <scope>NUCLEOTIDE SEQUENCE [LARGE SCALE GENOMIC DNA]</scope>
    <source>
        <strain evidence="9 10">R06B22</strain>
    </source>
</reference>
<feature type="transmembrane region" description="Helical" evidence="8">
    <location>
        <begin position="92"/>
        <end position="109"/>
    </location>
</feature>
<evidence type="ECO:0000256" key="7">
    <source>
        <dbReference type="SAM" id="MobiDB-lite"/>
    </source>
</evidence>
<evidence type="ECO:0000256" key="8">
    <source>
        <dbReference type="SAM" id="Phobius"/>
    </source>
</evidence>
<dbReference type="InterPro" id="IPR051907">
    <property type="entry name" value="DoxX-like_oxidoreductase"/>
</dbReference>
<comment type="subcellular location">
    <subcellularLocation>
        <location evidence="1">Cell membrane</location>
        <topology evidence="1">Multi-pass membrane protein</topology>
    </subcellularLocation>
</comment>
<feature type="compositionally biased region" description="Basic and acidic residues" evidence="7">
    <location>
        <begin position="225"/>
        <end position="235"/>
    </location>
</feature>
<sequence length="260" mass="28637">MRAILGAYYFLHNGFFTLLGKLDGVAPFLIRLYLAPIMLAAGLYKLQHFDATAMWLAQGLNLPYPELMAYLVTYTELIGGFLLLFGLAVRWVSIPLMVVMVVAATTVHWDNGWFAIAPSNPITSTAKPLADIGVPMARASIENSIGIGERLARADGLLNDYGHYGWLTEKGNFAVLNNGIEFAATYFIMLLSLLFSGAGRYLSLDYFIDRSARQYLKPKTVASKVEPDIETKGEPEVTPEPELEAPVKPSEKQVVTVANE</sequence>
<evidence type="ECO:0000256" key="1">
    <source>
        <dbReference type="ARBA" id="ARBA00004651"/>
    </source>
</evidence>
<comment type="similarity">
    <text evidence="2">Belongs to the DoxX family.</text>
</comment>
<dbReference type="Proteomes" id="UP001557484">
    <property type="component" value="Unassembled WGS sequence"/>
</dbReference>
<evidence type="ECO:0000256" key="4">
    <source>
        <dbReference type="ARBA" id="ARBA00022692"/>
    </source>
</evidence>
<dbReference type="EMBL" id="JBFRYB010000001">
    <property type="protein sequence ID" value="MEX1664934.1"/>
    <property type="molecule type" value="Genomic_DNA"/>
</dbReference>
<keyword evidence="3" id="KW-1003">Cell membrane</keyword>
<dbReference type="PANTHER" id="PTHR33452">
    <property type="entry name" value="OXIDOREDUCTASE CATD-RELATED"/>
    <property type="match status" value="1"/>
</dbReference>
<keyword evidence="10" id="KW-1185">Reference proteome</keyword>
<feature type="transmembrane region" description="Helical" evidence="8">
    <location>
        <begin position="183"/>
        <end position="203"/>
    </location>
</feature>
<evidence type="ECO:0000313" key="9">
    <source>
        <dbReference type="EMBL" id="MEX1664934.1"/>
    </source>
</evidence>
<organism evidence="9 10">
    <name type="scientific">Zhongshania arctica</name>
    <dbReference type="NCBI Taxonomy" id="3238302"/>
    <lineage>
        <taxon>Bacteria</taxon>
        <taxon>Pseudomonadati</taxon>
        <taxon>Pseudomonadota</taxon>
        <taxon>Gammaproteobacteria</taxon>
        <taxon>Cellvibrionales</taxon>
        <taxon>Spongiibacteraceae</taxon>
        <taxon>Zhongshania</taxon>
    </lineage>
</organism>
<gene>
    <name evidence="9" type="ORF">AB4875_05510</name>
</gene>
<dbReference type="Pfam" id="PF07681">
    <property type="entry name" value="DoxX"/>
    <property type="match status" value="1"/>
</dbReference>
<feature type="transmembrane region" description="Helical" evidence="8">
    <location>
        <begin position="67"/>
        <end position="85"/>
    </location>
</feature>
<dbReference type="PANTHER" id="PTHR33452:SF19">
    <property type="entry name" value="DOXX FAMILY PROTEIN"/>
    <property type="match status" value="1"/>
</dbReference>
<accession>A0ABV3TUR2</accession>
<dbReference type="InterPro" id="IPR032808">
    <property type="entry name" value="DoxX"/>
</dbReference>
<comment type="caution">
    <text evidence="9">The sequence shown here is derived from an EMBL/GenBank/DDBJ whole genome shotgun (WGS) entry which is preliminary data.</text>
</comment>
<evidence type="ECO:0000256" key="3">
    <source>
        <dbReference type="ARBA" id="ARBA00022475"/>
    </source>
</evidence>
<evidence type="ECO:0000256" key="6">
    <source>
        <dbReference type="ARBA" id="ARBA00023136"/>
    </source>
</evidence>